<organism evidence="2">
    <name type="scientific">Trypanosoma congolense (strain IL3000)</name>
    <dbReference type="NCBI Taxonomy" id="1068625"/>
    <lineage>
        <taxon>Eukaryota</taxon>
        <taxon>Discoba</taxon>
        <taxon>Euglenozoa</taxon>
        <taxon>Kinetoplastea</taxon>
        <taxon>Metakinetoplastina</taxon>
        <taxon>Trypanosomatida</taxon>
        <taxon>Trypanosomatidae</taxon>
        <taxon>Trypanosoma</taxon>
        <taxon>Nannomonas</taxon>
    </lineage>
</organism>
<gene>
    <name evidence="2" type="ORF">TCIL3000_11_3410</name>
</gene>
<name>G0UZX2_TRYCI</name>
<reference evidence="2" key="1">
    <citation type="journal article" date="2012" name="Proc. Natl. Acad. Sci. U.S.A.">
        <title>Antigenic diversity is generated by distinct evolutionary mechanisms in African trypanosome species.</title>
        <authorList>
            <person name="Jackson A.P."/>
            <person name="Berry A."/>
            <person name="Aslett M."/>
            <person name="Allison H.C."/>
            <person name="Burton P."/>
            <person name="Vavrova-Anderson J."/>
            <person name="Brown R."/>
            <person name="Browne H."/>
            <person name="Corton N."/>
            <person name="Hauser H."/>
            <person name="Gamble J."/>
            <person name="Gilderthorp R."/>
            <person name="Marcello L."/>
            <person name="McQuillan J."/>
            <person name="Otto T.D."/>
            <person name="Quail M.A."/>
            <person name="Sanders M.J."/>
            <person name="van Tonder A."/>
            <person name="Ginger M.L."/>
            <person name="Field M.C."/>
            <person name="Barry J.D."/>
            <person name="Hertz-Fowler C."/>
            <person name="Berriman M."/>
        </authorList>
    </citation>
    <scope>NUCLEOTIDE SEQUENCE</scope>
    <source>
        <strain evidence="2">IL3000</strain>
    </source>
</reference>
<evidence type="ECO:0000256" key="1">
    <source>
        <dbReference type="SAM" id="MobiDB-lite"/>
    </source>
</evidence>
<proteinExistence type="predicted"/>
<protein>
    <submittedName>
        <fullName evidence="2">Uncharacterized protein</fullName>
    </submittedName>
</protein>
<dbReference type="AlphaFoldDB" id="G0UZX2"/>
<sequence length="111" mass="12500">MLEHWRSNKNHWVAALKSTPAGACACAVVRCPYDPLRTTPIHILFISLTTLSRSWPAEHPQMGDESGKNYNHHHHDTHGANGSGCNTRNKTNLSMRKRTEENEGDKTKNKV</sequence>
<feature type="compositionally biased region" description="Polar residues" evidence="1">
    <location>
        <begin position="83"/>
        <end position="94"/>
    </location>
</feature>
<feature type="compositionally biased region" description="Basic and acidic residues" evidence="1">
    <location>
        <begin position="97"/>
        <end position="111"/>
    </location>
</feature>
<dbReference type="EMBL" id="HE575324">
    <property type="protein sequence ID" value="CCC94941.1"/>
    <property type="molecule type" value="Genomic_DNA"/>
</dbReference>
<feature type="region of interest" description="Disordered" evidence="1">
    <location>
        <begin position="57"/>
        <end position="111"/>
    </location>
</feature>
<evidence type="ECO:0000313" key="2">
    <source>
        <dbReference type="EMBL" id="CCC94941.1"/>
    </source>
</evidence>
<accession>G0UZX2</accession>